<dbReference type="GO" id="GO:0016020">
    <property type="term" value="C:membrane"/>
    <property type="evidence" value="ECO:0007669"/>
    <property type="project" value="InterPro"/>
</dbReference>
<dbReference type="Pfam" id="PF01066">
    <property type="entry name" value="CDP-OH_P_transf"/>
    <property type="match status" value="1"/>
</dbReference>
<evidence type="ECO:0000313" key="3">
    <source>
        <dbReference type="Proteomes" id="UP000008634"/>
    </source>
</evidence>
<dbReference type="Proteomes" id="UP000008634">
    <property type="component" value="Chromosome"/>
</dbReference>
<feature type="transmembrane region" description="Helical" evidence="1">
    <location>
        <begin position="27"/>
        <end position="48"/>
    </location>
</feature>
<dbReference type="HOGENOM" id="CLU_088602_0_0_10"/>
<feature type="transmembrane region" description="Helical" evidence="1">
    <location>
        <begin position="154"/>
        <end position="170"/>
    </location>
</feature>
<dbReference type="RefSeq" id="WP_013552515.1">
    <property type="nucleotide sequence ID" value="NC_014934.1"/>
</dbReference>
<evidence type="ECO:0000313" key="2">
    <source>
        <dbReference type="EMBL" id="ADV51065.1"/>
    </source>
</evidence>
<gene>
    <name evidence="2" type="ordered locus">Celal_3816</name>
</gene>
<dbReference type="InterPro" id="IPR000462">
    <property type="entry name" value="CDP-OH_P_trans"/>
</dbReference>
<dbReference type="OrthoDB" id="1034332at2"/>
<accession>E6XBF2</accession>
<feature type="transmembrane region" description="Helical" evidence="1">
    <location>
        <begin position="114"/>
        <end position="134"/>
    </location>
</feature>
<dbReference type="GO" id="GO:0008654">
    <property type="term" value="P:phospholipid biosynthetic process"/>
    <property type="evidence" value="ECO:0007669"/>
    <property type="project" value="InterPro"/>
</dbReference>
<reference evidence="2 3" key="1">
    <citation type="journal article" date="2010" name="Stand. Genomic Sci.">
        <title>Complete genome sequence of Cellulophaga algicola type strain (IC166).</title>
        <authorList>
            <person name="Abt B."/>
            <person name="Lu M."/>
            <person name="Misra M."/>
            <person name="Han C."/>
            <person name="Nolan M."/>
            <person name="Lucas S."/>
            <person name="Hammon N."/>
            <person name="Deshpande S."/>
            <person name="Cheng J.F."/>
            <person name="Tapia R."/>
            <person name="Goodwin L."/>
            <person name="Pitluck S."/>
            <person name="Liolios K."/>
            <person name="Pagani I."/>
            <person name="Ivanova N."/>
            <person name="Mavromatis K."/>
            <person name="Ovchinikova G."/>
            <person name="Pati A."/>
            <person name="Chen A."/>
            <person name="Palaniappan K."/>
            <person name="Land M."/>
            <person name="Hauser L."/>
            <person name="Chang Y.J."/>
            <person name="Jeffries C.D."/>
            <person name="Detter J.C."/>
            <person name="Brambilla E."/>
            <person name="Rohde M."/>
            <person name="Tindall B.J."/>
            <person name="Goker M."/>
            <person name="Woyke T."/>
            <person name="Bristow J."/>
            <person name="Eisen J.A."/>
            <person name="Markowitz V."/>
            <person name="Hugenholtz P."/>
            <person name="Kyrpides N.C."/>
            <person name="Klenk H.P."/>
            <person name="Lapidus A."/>
        </authorList>
    </citation>
    <scope>NUCLEOTIDE SEQUENCE [LARGE SCALE GENOMIC DNA]</scope>
    <source>
        <strain evidence="3">DSM 14237 / IC166 / ACAM 630</strain>
    </source>
</reference>
<keyword evidence="1" id="KW-1133">Transmembrane helix</keyword>
<name>E6XBF2_CELAD</name>
<keyword evidence="3" id="KW-1185">Reference proteome</keyword>
<dbReference type="AlphaFoldDB" id="E6XBF2"/>
<feature type="transmembrane region" description="Helical" evidence="1">
    <location>
        <begin position="54"/>
        <end position="70"/>
    </location>
</feature>
<dbReference type="eggNOG" id="COG0558">
    <property type="taxonomic scope" value="Bacteria"/>
</dbReference>
<dbReference type="InterPro" id="IPR043130">
    <property type="entry name" value="CDP-OH_PTrfase_TM_dom"/>
</dbReference>
<organism evidence="2 3">
    <name type="scientific">Cellulophaga algicola (strain DSM 14237 / IC166 / ACAM 630)</name>
    <dbReference type="NCBI Taxonomy" id="688270"/>
    <lineage>
        <taxon>Bacteria</taxon>
        <taxon>Pseudomonadati</taxon>
        <taxon>Bacteroidota</taxon>
        <taxon>Flavobacteriia</taxon>
        <taxon>Flavobacteriales</taxon>
        <taxon>Flavobacteriaceae</taxon>
        <taxon>Cellulophaga</taxon>
    </lineage>
</organism>
<evidence type="ECO:0000256" key="1">
    <source>
        <dbReference type="SAM" id="Phobius"/>
    </source>
</evidence>
<proteinExistence type="predicted"/>
<dbReference type="KEGG" id="cao:Celal_3816"/>
<dbReference type="STRING" id="688270.Celal_3816"/>
<feature type="transmembrane region" description="Helical" evidence="1">
    <location>
        <begin position="176"/>
        <end position="193"/>
    </location>
</feature>
<keyword evidence="1" id="KW-0812">Transmembrane</keyword>
<keyword evidence="1" id="KW-0472">Membrane</keyword>
<dbReference type="Gene3D" id="1.20.120.1760">
    <property type="match status" value="1"/>
</dbReference>
<sequence length="200" mass="22424">MISIYKLKPKFQQILNPILLFLHKHKVTANQITVGSILLSVLIAVLFWNSDANNWFFLSLPIGLLLRMAFNALDGMMARKFDQMSALGEVLNELGDIISDVIIFFPLLKFQPESLYVVIVFIVFSVINEFAGLLGKAIGKERRYDGPMGKSDRAFLLAVYGLIQFFGVNISGFSNFIFGAVILLLVLSTFIRLKKALNEA</sequence>
<dbReference type="GO" id="GO:0016780">
    <property type="term" value="F:phosphotransferase activity, for other substituted phosphate groups"/>
    <property type="evidence" value="ECO:0007669"/>
    <property type="project" value="InterPro"/>
</dbReference>
<dbReference type="EMBL" id="CP002453">
    <property type="protein sequence ID" value="ADV51065.1"/>
    <property type="molecule type" value="Genomic_DNA"/>
</dbReference>
<protein>
    <submittedName>
        <fullName evidence="2">CDP-alcohol phosphatidyltransferase</fullName>
    </submittedName>
</protein>